<evidence type="ECO:0000259" key="1">
    <source>
        <dbReference type="Pfam" id="PF13401"/>
    </source>
</evidence>
<dbReference type="Gene3D" id="3.40.50.300">
    <property type="entry name" value="P-loop containing nucleotide triphosphate hydrolases"/>
    <property type="match status" value="1"/>
</dbReference>
<dbReference type="SUPFAM" id="SSF52540">
    <property type="entry name" value="P-loop containing nucleoside triphosphate hydrolases"/>
    <property type="match status" value="1"/>
</dbReference>
<protein>
    <submittedName>
        <fullName evidence="2">AAA family ATPase</fullName>
    </submittedName>
</protein>
<feature type="domain" description="ORC1/DEAH AAA+ ATPase" evidence="1">
    <location>
        <begin position="34"/>
        <end position="147"/>
    </location>
</feature>
<sequence length="258" mass="28655">MTFILQPYINPIFIEIGAVKRTRGAIQYALESEYPAYIISDPGYGKSTALHYLSQAENGAFLQISDQTKSVSGLYRGLLKALDCYSWGPYERDQYERLVSTLKSRSFDGSRPLIIIDEFQALEDRAKRELLKIQEDCRLALVLGGNAERITSSNSGKKDALALKQIESRIGMRVFLPALTRPECVDIGAAYGLEGMDAYEAVENLGTQTNVRTLCMVFQQARKMAGPTAALRLNHIRTALLALNGKTTALKLLEHAED</sequence>
<reference evidence="2 3" key="1">
    <citation type="submission" date="2024-09" db="EMBL/GenBank/DDBJ databases">
        <authorList>
            <person name="Sun Q."/>
            <person name="Mori K."/>
        </authorList>
    </citation>
    <scope>NUCLEOTIDE SEQUENCE [LARGE SCALE GENOMIC DNA]</scope>
    <source>
        <strain evidence="2 3">TBRC 4938</strain>
    </source>
</reference>
<comment type="caution">
    <text evidence="2">The sequence shown here is derived from an EMBL/GenBank/DDBJ whole genome shotgun (WGS) entry which is preliminary data.</text>
</comment>
<gene>
    <name evidence="2" type="ORF">ACFFP0_24255</name>
</gene>
<dbReference type="RefSeq" id="WP_377264792.1">
    <property type="nucleotide sequence ID" value="NZ_JBHMAA010000032.1"/>
</dbReference>
<evidence type="ECO:0000313" key="2">
    <source>
        <dbReference type="EMBL" id="MFB9951973.1"/>
    </source>
</evidence>
<name>A0ABV6AQI3_9HYPH</name>
<keyword evidence="3" id="KW-1185">Reference proteome</keyword>
<evidence type="ECO:0000313" key="3">
    <source>
        <dbReference type="Proteomes" id="UP001589692"/>
    </source>
</evidence>
<accession>A0ABV6AQI3</accession>
<proteinExistence type="predicted"/>
<dbReference type="InterPro" id="IPR027417">
    <property type="entry name" value="P-loop_NTPase"/>
</dbReference>
<organism evidence="2 3">
    <name type="scientific">Rhizobium puerariae</name>
    <dbReference type="NCBI Taxonomy" id="1585791"/>
    <lineage>
        <taxon>Bacteria</taxon>
        <taxon>Pseudomonadati</taxon>
        <taxon>Pseudomonadota</taxon>
        <taxon>Alphaproteobacteria</taxon>
        <taxon>Hyphomicrobiales</taxon>
        <taxon>Rhizobiaceae</taxon>
        <taxon>Rhizobium/Agrobacterium group</taxon>
        <taxon>Rhizobium</taxon>
    </lineage>
</organism>
<dbReference type="Pfam" id="PF13401">
    <property type="entry name" value="AAA_22"/>
    <property type="match status" value="1"/>
</dbReference>
<dbReference type="Proteomes" id="UP001589692">
    <property type="component" value="Unassembled WGS sequence"/>
</dbReference>
<dbReference type="InterPro" id="IPR049945">
    <property type="entry name" value="AAA_22"/>
</dbReference>
<dbReference type="EMBL" id="JBHMAA010000032">
    <property type="protein sequence ID" value="MFB9951973.1"/>
    <property type="molecule type" value="Genomic_DNA"/>
</dbReference>